<evidence type="ECO:0008006" key="4">
    <source>
        <dbReference type="Google" id="ProtNLM"/>
    </source>
</evidence>
<protein>
    <recommendedName>
        <fullName evidence="4">Ankyrin repeat protein</fullName>
    </recommendedName>
</protein>
<dbReference type="EMBL" id="HBHP01001923">
    <property type="protein sequence ID" value="CAD9746347.1"/>
    <property type="molecule type" value="Transcribed_RNA"/>
</dbReference>
<evidence type="ECO:0000256" key="2">
    <source>
        <dbReference type="ARBA" id="ARBA00023043"/>
    </source>
</evidence>
<gene>
    <name evidence="3" type="ORF">LSP00402_LOCUS1251</name>
</gene>
<dbReference type="PANTHER" id="PTHR24188:SF29">
    <property type="entry name" value="GH09064P"/>
    <property type="match status" value="1"/>
</dbReference>
<organism evidence="3">
    <name type="scientific">Lotharella oceanica</name>
    <dbReference type="NCBI Taxonomy" id="641309"/>
    <lineage>
        <taxon>Eukaryota</taxon>
        <taxon>Sar</taxon>
        <taxon>Rhizaria</taxon>
        <taxon>Cercozoa</taxon>
        <taxon>Chlorarachniophyceae</taxon>
        <taxon>Lotharella</taxon>
    </lineage>
</organism>
<accession>A0A7S2TFK0</accession>
<sequence length="185" mass="20557">MIKYLVECKSDIEATCAGGYTPLLHAVEENSLDTVRYLVEEAKANVNAGNPTNALSIAVGESNLVLGKYLIEAGAEINLLPNLRWNLHPGDNVSRWITVRFLRGLERVVERDMSGVHMLHKNVLEAIDSRWALHRFYVDGKPGCYFHGHRDAETTGGKDGSSAMRSIIMNASKKCHIDAILNLRE</sequence>
<proteinExistence type="predicted"/>
<dbReference type="SUPFAM" id="SSF48403">
    <property type="entry name" value="Ankyrin repeat"/>
    <property type="match status" value="1"/>
</dbReference>
<keyword evidence="2" id="KW-0040">ANK repeat</keyword>
<dbReference type="Gene3D" id="1.25.40.20">
    <property type="entry name" value="Ankyrin repeat-containing domain"/>
    <property type="match status" value="1"/>
</dbReference>
<dbReference type="InterPro" id="IPR002110">
    <property type="entry name" value="Ankyrin_rpt"/>
</dbReference>
<keyword evidence="1" id="KW-0677">Repeat</keyword>
<dbReference type="SMART" id="SM00248">
    <property type="entry name" value="ANK"/>
    <property type="match status" value="2"/>
</dbReference>
<evidence type="ECO:0000313" key="3">
    <source>
        <dbReference type="EMBL" id="CAD9746347.1"/>
    </source>
</evidence>
<dbReference type="AlphaFoldDB" id="A0A7S2TFK0"/>
<dbReference type="InterPro" id="IPR036770">
    <property type="entry name" value="Ankyrin_rpt-contain_sf"/>
</dbReference>
<evidence type="ECO:0000256" key="1">
    <source>
        <dbReference type="ARBA" id="ARBA00022737"/>
    </source>
</evidence>
<reference evidence="3" key="1">
    <citation type="submission" date="2021-01" db="EMBL/GenBank/DDBJ databases">
        <authorList>
            <person name="Corre E."/>
            <person name="Pelletier E."/>
            <person name="Niang G."/>
            <person name="Scheremetjew M."/>
            <person name="Finn R."/>
            <person name="Kale V."/>
            <person name="Holt S."/>
            <person name="Cochrane G."/>
            <person name="Meng A."/>
            <person name="Brown T."/>
            <person name="Cohen L."/>
        </authorList>
    </citation>
    <scope>NUCLEOTIDE SEQUENCE</scope>
    <source>
        <strain evidence="3">CCMP622</strain>
    </source>
</reference>
<dbReference type="PANTHER" id="PTHR24188">
    <property type="entry name" value="ANKYRIN REPEAT PROTEIN"/>
    <property type="match status" value="1"/>
</dbReference>
<dbReference type="Pfam" id="PF12796">
    <property type="entry name" value="Ank_2"/>
    <property type="match status" value="1"/>
</dbReference>
<name>A0A7S2TFK0_9EUKA</name>